<dbReference type="AlphaFoldDB" id="A0AAD4N443"/>
<dbReference type="Gene3D" id="3.30.160.60">
    <property type="entry name" value="Classic Zinc Finger"/>
    <property type="match status" value="6"/>
</dbReference>
<dbReference type="Proteomes" id="UP001201812">
    <property type="component" value="Unassembled WGS sequence"/>
</dbReference>
<proteinExistence type="inferred from homology"/>
<evidence type="ECO:0000256" key="8">
    <source>
        <dbReference type="ARBA" id="ARBA00023125"/>
    </source>
</evidence>
<keyword evidence="8" id="KW-0238">DNA-binding</keyword>
<evidence type="ECO:0000256" key="4">
    <source>
        <dbReference type="ARBA" id="ARBA00022737"/>
    </source>
</evidence>
<keyword evidence="7" id="KW-0805">Transcription regulation</keyword>
<keyword evidence="6" id="KW-0862">Zinc</keyword>
<dbReference type="PANTHER" id="PTHR16515:SF57">
    <property type="entry name" value="ZINC FINGER PROTEIN 154-LIKE"/>
    <property type="match status" value="1"/>
</dbReference>
<dbReference type="FunFam" id="3.30.160.60:FF:000448">
    <property type="entry name" value="RE1-silencing transcription factor A"/>
    <property type="match status" value="3"/>
</dbReference>
<comment type="caution">
    <text evidence="14">The sequence shown here is derived from an EMBL/GenBank/DDBJ whole genome shotgun (WGS) entry which is preliminary data.</text>
</comment>
<gene>
    <name evidence="14" type="ORF">DdX_08408</name>
</gene>
<dbReference type="InterPro" id="IPR013087">
    <property type="entry name" value="Znf_C2H2_type"/>
</dbReference>
<accession>A0AAD4N443</accession>
<evidence type="ECO:0000256" key="10">
    <source>
        <dbReference type="ARBA" id="ARBA00023242"/>
    </source>
</evidence>
<comment type="similarity">
    <text evidence="2">Belongs to the krueppel C2H2-type zinc-finger protein family.</text>
</comment>
<dbReference type="InterPro" id="IPR036236">
    <property type="entry name" value="Znf_C2H2_sf"/>
</dbReference>
<feature type="region of interest" description="Disordered" evidence="12">
    <location>
        <begin position="405"/>
        <end position="432"/>
    </location>
</feature>
<evidence type="ECO:0000256" key="6">
    <source>
        <dbReference type="ARBA" id="ARBA00022833"/>
    </source>
</evidence>
<protein>
    <submittedName>
        <fullName evidence="14">C2H2-type zinc-finger domain-containing protein</fullName>
    </submittedName>
</protein>
<feature type="domain" description="C2H2-type" evidence="13">
    <location>
        <begin position="376"/>
        <end position="403"/>
    </location>
</feature>
<dbReference type="InterPro" id="IPR050331">
    <property type="entry name" value="Zinc_finger"/>
</dbReference>
<evidence type="ECO:0000313" key="15">
    <source>
        <dbReference type="Proteomes" id="UP001201812"/>
    </source>
</evidence>
<evidence type="ECO:0000256" key="3">
    <source>
        <dbReference type="ARBA" id="ARBA00022723"/>
    </source>
</evidence>
<feature type="domain" description="C2H2-type" evidence="13">
    <location>
        <begin position="260"/>
        <end position="287"/>
    </location>
</feature>
<name>A0AAD4N443_9BILA</name>
<feature type="domain" description="C2H2-type" evidence="13">
    <location>
        <begin position="288"/>
        <end position="315"/>
    </location>
</feature>
<evidence type="ECO:0000259" key="13">
    <source>
        <dbReference type="PROSITE" id="PS50157"/>
    </source>
</evidence>
<keyword evidence="4" id="KW-0677">Repeat</keyword>
<dbReference type="EMBL" id="JAKKPZ010000013">
    <property type="protein sequence ID" value="KAI1714315.1"/>
    <property type="molecule type" value="Genomic_DNA"/>
</dbReference>
<organism evidence="14 15">
    <name type="scientific">Ditylenchus destructor</name>
    <dbReference type="NCBI Taxonomy" id="166010"/>
    <lineage>
        <taxon>Eukaryota</taxon>
        <taxon>Metazoa</taxon>
        <taxon>Ecdysozoa</taxon>
        <taxon>Nematoda</taxon>
        <taxon>Chromadorea</taxon>
        <taxon>Rhabditida</taxon>
        <taxon>Tylenchina</taxon>
        <taxon>Tylenchomorpha</taxon>
        <taxon>Sphaerularioidea</taxon>
        <taxon>Anguinidae</taxon>
        <taxon>Anguininae</taxon>
        <taxon>Ditylenchus</taxon>
    </lineage>
</organism>
<comment type="subcellular location">
    <subcellularLocation>
        <location evidence="1">Nucleus</location>
    </subcellularLocation>
</comment>
<evidence type="ECO:0000256" key="5">
    <source>
        <dbReference type="ARBA" id="ARBA00022771"/>
    </source>
</evidence>
<dbReference type="PROSITE" id="PS50157">
    <property type="entry name" value="ZINC_FINGER_C2H2_2"/>
    <property type="match status" value="6"/>
</dbReference>
<feature type="domain" description="C2H2-type" evidence="13">
    <location>
        <begin position="344"/>
        <end position="375"/>
    </location>
</feature>
<dbReference type="FunFam" id="3.30.160.60:FF:001370">
    <property type="entry name" value="Zinc finger protein"/>
    <property type="match status" value="1"/>
</dbReference>
<evidence type="ECO:0000256" key="2">
    <source>
        <dbReference type="ARBA" id="ARBA00006991"/>
    </source>
</evidence>
<dbReference type="GO" id="GO:0003690">
    <property type="term" value="F:double-stranded DNA binding"/>
    <property type="evidence" value="ECO:0007669"/>
    <property type="project" value="UniProtKB-ARBA"/>
</dbReference>
<feature type="domain" description="C2H2-type" evidence="13">
    <location>
        <begin position="232"/>
        <end position="259"/>
    </location>
</feature>
<dbReference type="Pfam" id="PF00096">
    <property type="entry name" value="zf-C2H2"/>
    <property type="match status" value="2"/>
</dbReference>
<keyword evidence="9" id="KW-0804">Transcription</keyword>
<dbReference type="GO" id="GO:0005634">
    <property type="term" value="C:nucleus"/>
    <property type="evidence" value="ECO:0007669"/>
    <property type="project" value="UniProtKB-SubCell"/>
</dbReference>
<keyword evidence="5 11" id="KW-0863">Zinc-finger</keyword>
<dbReference type="PROSITE" id="PS00028">
    <property type="entry name" value="ZINC_FINGER_C2H2_1"/>
    <property type="match status" value="2"/>
</dbReference>
<keyword evidence="10" id="KW-0539">Nucleus</keyword>
<evidence type="ECO:0000256" key="1">
    <source>
        <dbReference type="ARBA" id="ARBA00004123"/>
    </source>
</evidence>
<dbReference type="PANTHER" id="PTHR16515">
    <property type="entry name" value="PR DOMAIN ZINC FINGER PROTEIN"/>
    <property type="match status" value="1"/>
</dbReference>
<sequence length="478" mass="55009">MKPPDDTKRNGHRLNGHFGSLFSNKPGGVIHFTDLISEMPDISVVIDDDIDPVEFVRQCMEQAQCGLDRNQISIPQRSDEQRLPHDFLEDRRRFRHIKSCCARTRPFVSNKTEQVTAMETDQDAKLNTLSAATSSQYAEQKEFPLDEQNCCARTRPFVSNKAEQVTAMETDQDGSEAKLNALSADMSSQYAEQKELPLDEQVDKSQRRPRRKAKKNSSVYSAKTKPNVTKLFNCDQCSITCENKTQLQKHMHTHTDQKPYKCDMCSYASEHKNDLLTHNRTHTDEKPYKCDQCSFAGTSKQYFKQHMRTHSGGKPYKCNMCSYASAHKRALQTHIRTHTREKPYNCDQCSFACAQPSSLKRHIRTHLRSYTGEKSNKCDQCNFASAKRNGVKIHKRIHKEAIPSYKGNKETFQTPERSSRRKEESVPMDTEEAEEYVPEIDLSFSLEDQNIMLLAVEAHHQSEYWKEMCNVVAARSEK</sequence>
<dbReference type="SMART" id="SM00355">
    <property type="entry name" value="ZnF_C2H2"/>
    <property type="match status" value="6"/>
</dbReference>
<dbReference type="GO" id="GO:0010468">
    <property type="term" value="P:regulation of gene expression"/>
    <property type="evidence" value="ECO:0007669"/>
    <property type="project" value="TreeGrafter"/>
</dbReference>
<feature type="compositionally biased region" description="Basic and acidic residues" evidence="12">
    <location>
        <begin position="192"/>
        <end position="206"/>
    </location>
</feature>
<evidence type="ECO:0000256" key="7">
    <source>
        <dbReference type="ARBA" id="ARBA00023015"/>
    </source>
</evidence>
<keyword evidence="3" id="KW-0479">Metal-binding</keyword>
<dbReference type="SUPFAM" id="SSF57667">
    <property type="entry name" value="beta-beta-alpha zinc fingers"/>
    <property type="match status" value="4"/>
</dbReference>
<keyword evidence="15" id="KW-1185">Reference proteome</keyword>
<evidence type="ECO:0000256" key="11">
    <source>
        <dbReference type="PROSITE-ProRule" id="PRU00042"/>
    </source>
</evidence>
<feature type="domain" description="C2H2-type" evidence="13">
    <location>
        <begin position="316"/>
        <end position="343"/>
    </location>
</feature>
<feature type="region of interest" description="Disordered" evidence="12">
    <location>
        <begin position="186"/>
        <end position="222"/>
    </location>
</feature>
<reference evidence="14" key="1">
    <citation type="submission" date="2022-01" db="EMBL/GenBank/DDBJ databases">
        <title>Genome Sequence Resource for Two Populations of Ditylenchus destructor, the Migratory Endoparasitic Phytonematode.</title>
        <authorList>
            <person name="Zhang H."/>
            <person name="Lin R."/>
            <person name="Xie B."/>
        </authorList>
    </citation>
    <scope>NUCLEOTIDE SEQUENCE</scope>
    <source>
        <strain evidence="14">BazhouSP</strain>
    </source>
</reference>
<evidence type="ECO:0000256" key="12">
    <source>
        <dbReference type="SAM" id="MobiDB-lite"/>
    </source>
</evidence>
<dbReference type="GO" id="GO:0008270">
    <property type="term" value="F:zinc ion binding"/>
    <property type="evidence" value="ECO:0007669"/>
    <property type="project" value="UniProtKB-KW"/>
</dbReference>
<evidence type="ECO:0000256" key="9">
    <source>
        <dbReference type="ARBA" id="ARBA00023163"/>
    </source>
</evidence>
<evidence type="ECO:0000313" key="14">
    <source>
        <dbReference type="EMBL" id="KAI1714315.1"/>
    </source>
</evidence>